<evidence type="ECO:0000313" key="16">
    <source>
        <dbReference type="Proteomes" id="UP000214365"/>
    </source>
</evidence>
<dbReference type="InterPro" id="IPR036322">
    <property type="entry name" value="WD40_repeat_dom_sf"/>
</dbReference>
<comment type="function">
    <text evidence="11">Positively regulates the activity of the minus-end directed microtubule motor protein dynein. May enhance dynein-mediated microtubule sliding by targeting dynein to the microtubule plus end. Required for nuclear migration during vegetative growth as well as development. Required for retrograde early endosome (EE) transport from the hyphal tip. Required for localization of dynein to the mitotic spindle poles. Recruits additional proteins to the dynein complex at SPBs.</text>
</comment>
<dbReference type="Gene3D" id="2.130.10.10">
    <property type="entry name" value="YVTN repeat-like/Quinoprotein amine dehydrogenase"/>
    <property type="match status" value="1"/>
</dbReference>
<dbReference type="InterPro" id="IPR019775">
    <property type="entry name" value="WD40_repeat_CS"/>
</dbReference>
<reference evidence="15 16" key="1">
    <citation type="submission" date="2015-06" db="EMBL/GenBank/DDBJ databases">
        <title>Talaromyces atroroseus IBT 11181 draft genome.</title>
        <authorList>
            <person name="Rasmussen K.B."/>
            <person name="Rasmussen S."/>
            <person name="Petersen B."/>
            <person name="Sicheritz-Ponten T."/>
            <person name="Mortensen U.H."/>
            <person name="Thrane U."/>
        </authorList>
    </citation>
    <scope>NUCLEOTIDE SEQUENCE [LARGE SCALE GENOMIC DNA]</scope>
    <source>
        <strain evidence="15 16">IBT 11181</strain>
    </source>
</reference>
<dbReference type="HAMAP" id="MF_03141">
    <property type="entry name" value="lis1"/>
    <property type="match status" value="1"/>
</dbReference>
<keyword evidence="6" id="KW-0677">Repeat</keyword>
<dbReference type="SUPFAM" id="SSF50978">
    <property type="entry name" value="WD40 repeat-like"/>
    <property type="match status" value="1"/>
</dbReference>
<dbReference type="EMBL" id="LFMY01000006">
    <property type="protein sequence ID" value="OKL60015.1"/>
    <property type="molecule type" value="Genomic_DNA"/>
</dbReference>
<protein>
    <recommendedName>
        <fullName evidence="11">Nuclear distribution protein nudF</fullName>
    </recommendedName>
    <alternativeName>
        <fullName evidence="11">Lissencephaly-1 homolog</fullName>
        <shortName evidence="11">LIS-1</shortName>
    </alternativeName>
</protein>
<keyword evidence="9 11" id="KW-0206">Cytoskeleton</keyword>
<dbReference type="GO" id="GO:0007154">
    <property type="term" value="P:cell communication"/>
    <property type="evidence" value="ECO:0007669"/>
    <property type="project" value="UniProtKB-ARBA"/>
</dbReference>
<evidence type="ECO:0000256" key="1">
    <source>
        <dbReference type="ARBA" id="ARBA00022448"/>
    </source>
</evidence>
<dbReference type="InterPro" id="IPR056795">
    <property type="entry name" value="PAC1-like_LisH-like_dom"/>
</dbReference>
<dbReference type="GO" id="GO:0051012">
    <property type="term" value="P:microtubule sliding"/>
    <property type="evidence" value="ECO:0007669"/>
    <property type="project" value="UniProtKB-UniRule"/>
</dbReference>
<comment type="subunit">
    <text evidence="11">Self-associates. Interacts with nudE and dynein.</text>
</comment>
<comment type="subcellular location">
    <subcellularLocation>
        <location evidence="11">Cytoplasm</location>
        <location evidence="11">Cytoskeleton</location>
    </subcellularLocation>
    <subcellularLocation>
        <location evidence="11">Cytoplasm</location>
        <location evidence="11">Cytoskeleton</location>
        <location evidence="11">Spindle pole</location>
    </subcellularLocation>
    <text evidence="11">Localizes to the plus ends of microtubules at the hyphal tip and the mitotic spindle poles.</text>
</comment>
<evidence type="ECO:0000256" key="3">
    <source>
        <dbReference type="ARBA" id="ARBA00022574"/>
    </source>
</evidence>
<keyword evidence="3 12" id="KW-0853">WD repeat</keyword>
<dbReference type="GO" id="GO:0005874">
    <property type="term" value="C:microtubule"/>
    <property type="evidence" value="ECO:0007669"/>
    <property type="project" value="UniProtKB-KW"/>
</dbReference>
<evidence type="ECO:0000256" key="13">
    <source>
        <dbReference type="SAM" id="MobiDB-lite"/>
    </source>
</evidence>
<keyword evidence="4 11" id="KW-0132">Cell division</keyword>
<feature type="repeat" description="WD" evidence="12">
    <location>
        <begin position="323"/>
        <end position="337"/>
    </location>
</feature>
<dbReference type="STRING" id="1441469.A0A225AZW8"/>
<dbReference type="GO" id="GO:0000922">
    <property type="term" value="C:spindle pole"/>
    <property type="evidence" value="ECO:0007669"/>
    <property type="project" value="UniProtKB-SubCell"/>
</dbReference>
<feature type="repeat" description="WD" evidence="12">
    <location>
        <begin position="198"/>
        <end position="239"/>
    </location>
</feature>
<evidence type="ECO:0000259" key="14">
    <source>
        <dbReference type="Pfam" id="PF24951"/>
    </source>
</evidence>
<evidence type="ECO:0000256" key="5">
    <source>
        <dbReference type="ARBA" id="ARBA00022701"/>
    </source>
</evidence>
<feature type="region of interest" description="Disordered" evidence="13">
    <location>
        <begin position="597"/>
        <end position="639"/>
    </location>
</feature>
<dbReference type="InterPro" id="IPR006594">
    <property type="entry name" value="LisH"/>
</dbReference>
<keyword evidence="8 11" id="KW-0175">Coiled coil</keyword>
<keyword evidence="5 11" id="KW-0493">Microtubule</keyword>
<dbReference type="Proteomes" id="UP000214365">
    <property type="component" value="Unassembled WGS sequence"/>
</dbReference>
<dbReference type="SMART" id="SM00320">
    <property type="entry name" value="WD40"/>
    <property type="match status" value="7"/>
</dbReference>
<dbReference type="Gene3D" id="1.20.960.30">
    <property type="match status" value="1"/>
</dbReference>
<dbReference type="GO" id="GO:0005875">
    <property type="term" value="C:microtubule associated complex"/>
    <property type="evidence" value="ECO:0007669"/>
    <property type="project" value="UniProtKB-UniRule"/>
</dbReference>
<dbReference type="GO" id="GO:0051301">
    <property type="term" value="P:cell division"/>
    <property type="evidence" value="ECO:0007669"/>
    <property type="project" value="UniProtKB-KW"/>
</dbReference>
<dbReference type="PROSITE" id="PS50294">
    <property type="entry name" value="WD_REPEATS_REGION"/>
    <property type="match status" value="4"/>
</dbReference>
<keyword evidence="1 11" id="KW-0813">Transport</keyword>
<evidence type="ECO:0000313" key="15">
    <source>
        <dbReference type="EMBL" id="OKL60015.1"/>
    </source>
</evidence>
<comment type="domain">
    <text evidence="11">Dimerization mediated by the LisH domain may be required to activate dynein.</text>
</comment>
<name>A0A225AZW8_TALAT</name>
<dbReference type="CDD" id="cd00200">
    <property type="entry name" value="WD40"/>
    <property type="match status" value="1"/>
</dbReference>
<gene>
    <name evidence="11" type="primary">nudF</name>
    <name evidence="11" type="synonym">lis1</name>
    <name evidence="15" type="ORF">UA08_04515</name>
</gene>
<dbReference type="InterPro" id="IPR017252">
    <property type="entry name" value="Dynein_regulator_LIS1"/>
</dbReference>
<evidence type="ECO:0000256" key="7">
    <source>
        <dbReference type="ARBA" id="ARBA00022776"/>
    </source>
</evidence>
<evidence type="ECO:0000256" key="2">
    <source>
        <dbReference type="ARBA" id="ARBA00022490"/>
    </source>
</evidence>
<dbReference type="GO" id="GO:0000132">
    <property type="term" value="P:establishment of mitotic spindle orientation"/>
    <property type="evidence" value="ECO:0007669"/>
    <property type="project" value="UniProtKB-UniRule"/>
</dbReference>
<dbReference type="InterPro" id="IPR015943">
    <property type="entry name" value="WD40/YVTN_repeat-like_dom_sf"/>
</dbReference>
<dbReference type="PROSITE" id="PS50896">
    <property type="entry name" value="LISH"/>
    <property type="match status" value="1"/>
</dbReference>
<keyword evidence="7 11" id="KW-0498">Mitosis</keyword>
<dbReference type="GO" id="GO:0023052">
    <property type="term" value="P:signaling"/>
    <property type="evidence" value="ECO:0007669"/>
    <property type="project" value="UniProtKB-ARBA"/>
</dbReference>
<dbReference type="PROSITE" id="PS00678">
    <property type="entry name" value="WD_REPEATS_1"/>
    <property type="match status" value="1"/>
</dbReference>
<dbReference type="Pfam" id="PF00400">
    <property type="entry name" value="WD40"/>
    <property type="match status" value="7"/>
</dbReference>
<feature type="repeat" description="WD" evidence="12">
    <location>
        <begin position="346"/>
        <end position="380"/>
    </location>
</feature>
<evidence type="ECO:0000256" key="9">
    <source>
        <dbReference type="ARBA" id="ARBA00023212"/>
    </source>
</evidence>
<proteinExistence type="inferred from homology"/>
<dbReference type="FunFam" id="2.130.10.10:FF:000342">
    <property type="entry name" value="Nuclear distribution protein PAC1"/>
    <property type="match status" value="1"/>
</dbReference>
<keyword evidence="2 11" id="KW-0963">Cytoplasm</keyword>
<dbReference type="SUPFAM" id="SSF109925">
    <property type="entry name" value="Lissencephaly-1 protein (Lis-1, PAF-AH alpha) N-terminal domain"/>
    <property type="match status" value="1"/>
</dbReference>
<comment type="similarity">
    <text evidence="11">Belongs to the WD repeat LIS1/nudF family.</text>
</comment>
<dbReference type="PANTHER" id="PTHR19879">
    <property type="entry name" value="TRANSCRIPTION INITIATION FACTOR TFIID"/>
    <property type="match status" value="1"/>
</dbReference>
<dbReference type="InterPro" id="IPR037190">
    <property type="entry name" value="LIS1_N"/>
</dbReference>
<comment type="caution">
    <text evidence="15">The sequence shown here is derived from an EMBL/GenBank/DDBJ whole genome shotgun (WGS) entry which is preliminary data.</text>
</comment>
<dbReference type="PROSITE" id="PS50082">
    <property type="entry name" value="WD_REPEATS_2"/>
    <property type="match status" value="6"/>
</dbReference>
<dbReference type="FunFam" id="1.20.960.30:FF:000002">
    <property type="entry name" value="Platelet-activating factor acetylhydrolase ib"/>
    <property type="match status" value="1"/>
</dbReference>
<evidence type="ECO:0000256" key="11">
    <source>
        <dbReference type="HAMAP-Rule" id="MF_03141"/>
    </source>
</evidence>
<evidence type="ECO:0000256" key="12">
    <source>
        <dbReference type="PROSITE-ProRule" id="PRU00221"/>
    </source>
</evidence>
<feature type="repeat" description="WD" evidence="12">
    <location>
        <begin position="111"/>
        <end position="152"/>
    </location>
</feature>
<dbReference type="GO" id="GO:0070840">
    <property type="term" value="F:dynein complex binding"/>
    <property type="evidence" value="ECO:0007669"/>
    <property type="project" value="UniProtKB-UniRule"/>
</dbReference>
<sequence>MAPLLTDRQAGELHKSMIAYLLANGLSDTATALRKEVNLGEDVFDTTTAKKYEGMLEKKWTSIARLQKKIMDLESMNNTLQSELDNTTPASRLRTNQDLNSWLPSTARYSLQSHRDKVNCIAFHPIFSSIASGSDDYTIKIWDWDVGELERTLKGHTRAVRGIDYGGPHDKVLLASCSSDLTIKLWDPADDYKNIRTLQGHDHIVNAVRFTPSGDFLISASRDTDIRIWAVTNGYCIKTISGHTGWVRDICLSHDGKFLLSTGHDNTARLWNISTISSPELRQTMMGHENFIDCCAIAPPASYEFLAPLAKLQKQTSINGADFIATGSRDNTIKLWDARGTCLMTLVGHDSWIESLVFHPGGKYLLSASDDRTLRCWDLSQLGKCVKTIVAHEGFVTCLKWAPGNAKKVLIDGDAFQKGEGDGEMRCLVATGSWDRKQSILFMNATCVFPRVCLASILYDHFKYTGQIFTVNNAAQVDELEACHTDMITLLWHGTHPHFESSFWLRATLPSIRHRLLSNMLQSDMHENITHQADSVPANPPGNEQNRNVFEEIHAEEDVLQFIGSANKNPTTAKSIHAKTHATQCFGDMADSTFQQVSSNRSGNVERGLPQQNSAKPGTYGEVHRLGSNSDDEGKKYSS</sequence>
<dbReference type="GeneID" id="31004270"/>
<evidence type="ECO:0000256" key="10">
    <source>
        <dbReference type="ARBA" id="ARBA00023306"/>
    </source>
</evidence>
<dbReference type="Pfam" id="PF24951">
    <property type="entry name" value="LisH_PAC1"/>
    <property type="match status" value="1"/>
</dbReference>
<dbReference type="PANTHER" id="PTHR19879:SF9">
    <property type="entry name" value="TRANSCRIPTION INITIATION FACTOR TFIID SUBUNIT 5"/>
    <property type="match status" value="1"/>
</dbReference>
<dbReference type="InterPro" id="IPR020472">
    <property type="entry name" value="WD40_PAC1"/>
</dbReference>
<feature type="domain" description="PAC1-like LisH-like dimerisation" evidence="14">
    <location>
        <begin position="7"/>
        <end position="42"/>
    </location>
</feature>
<keyword evidence="16" id="KW-1185">Reference proteome</keyword>
<accession>A0A225AZW8</accession>
<dbReference type="AlphaFoldDB" id="A0A225AZW8"/>
<dbReference type="PRINTS" id="PR00320">
    <property type="entry name" value="GPROTEINBRPT"/>
</dbReference>
<evidence type="ECO:0000256" key="6">
    <source>
        <dbReference type="ARBA" id="ARBA00022737"/>
    </source>
</evidence>
<organism evidence="15 16">
    <name type="scientific">Talaromyces atroroseus</name>
    <dbReference type="NCBI Taxonomy" id="1441469"/>
    <lineage>
        <taxon>Eukaryota</taxon>
        <taxon>Fungi</taxon>
        <taxon>Dikarya</taxon>
        <taxon>Ascomycota</taxon>
        <taxon>Pezizomycotina</taxon>
        <taxon>Eurotiomycetes</taxon>
        <taxon>Eurotiomycetidae</taxon>
        <taxon>Eurotiales</taxon>
        <taxon>Trichocomaceae</taxon>
        <taxon>Talaromyces</taxon>
        <taxon>Talaromyces sect. Trachyspermi</taxon>
    </lineage>
</organism>
<feature type="repeat" description="WD" evidence="12">
    <location>
        <begin position="153"/>
        <end position="187"/>
    </location>
</feature>
<dbReference type="RefSeq" id="XP_020120136.1">
    <property type="nucleotide sequence ID" value="XM_020267324.1"/>
</dbReference>
<dbReference type="OrthoDB" id="10264588at2759"/>
<keyword evidence="10 11" id="KW-0131">Cell cycle</keyword>
<dbReference type="InterPro" id="IPR001680">
    <property type="entry name" value="WD40_rpt"/>
</dbReference>
<feature type="repeat" description="WD" evidence="12">
    <location>
        <begin position="240"/>
        <end position="275"/>
    </location>
</feature>
<dbReference type="GO" id="GO:0005737">
    <property type="term" value="C:cytoplasm"/>
    <property type="evidence" value="ECO:0007669"/>
    <property type="project" value="UniProtKB-UniRule"/>
</dbReference>
<evidence type="ECO:0000256" key="4">
    <source>
        <dbReference type="ARBA" id="ARBA00022618"/>
    </source>
</evidence>
<evidence type="ECO:0000256" key="8">
    <source>
        <dbReference type="ARBA" id="ARBA00023054"/>
    </source>
</evidence>